<feature type="region of interest" description="Disordered" evidence="1">
    <location>
        <begin position="31"/>
        <end position="72"/>
    </location>
</feature>
<reference evidence="2 3" key="1">
    <citation type="submission" date="2019-03" db="EMBL/GenBank/DDBJ databases">
        <title>First draft genome of Liparis tanakae, snailfish: a comprehensive survey of snailfish specific genes.</title>
        <authorList>
            <person name="Kim W."/>
            <person name="Song I."/>
            <person name="Jeong J.-H."/>
            <person name="Kim D."/>
            <person name="Kim S."/>
            <person name="Ryu S."/>
            <person name="Song J.Y."/>
            <person name="Lee S.K."/>
        </authorList>
    </citation>
    <scope>NUCLEOTIDE SEQUENCE [LARGE SCALE GENOMIC DNA]</scope>
    <source>
        <tissue evidence="2">Muscle</tissue>
    </source>
</reference>
<organism evidence="2 3">
    <name type="scientific">Liparis tanakae</name>
    <name type="common">Tanaka's snailfish</name>
    <dbReference type="NCBI Taxonomy" id="230148"/>
    <lineage>
        <taxon>Eukaryota</taxon>
        <taxon>Metazoa</taxon>
        <taxon>Chordata</taxon>
        <taxon>Craniata</taxon>
        <taxon>Vertebrata</taxon>
        <taxon>Euteleostomi</taxon>
        <taxon>Actinopterygii</taxon>
        <taxon>Neopterygii</taxon>
        <taxon>Teleostei</taxon>
        <taxon>Neoteleostei</taxon>
        <taxon>Acanthomorphata</taxon>
        <taxon>Eupercaria</taxon>
        <taxon>Perciformes</taxon>
        <taxon>Cottioidei</taxon>
        <taxon>Cottales</taxon>
        <taxon>Liparidae</taxon>
        <taxon>Liparis</taxon>
    </lineage>
</organism>
<evidence type="ECO:0000313" key="2">
    <source>
        <dbReference type="EMBL" id="TNN74449.1"/>
    </source>
</evidence>
<gene>
    <name evidence="2" type="ORF">EYF80_015229</name>
</gene>
<dbReference type="Proteomes" id="UP000314294">
    <property type="component" value="Unassembled WGS sequence"/>
</dbReference>
<comment type="caution">
    <text evidence="2">The sequence shown here is derived from an EMBL/GenBank/DDBJ whole genome shotgun (WGS) entry which is preliminary data.</text>
</comment>
<name>A0A4Z2I8Q3_9TELE</name>
<sequence>MKADAAERERRVSEKQLDPICALGRIPAAFTPQLTNTSPRSARRSGGGSGLESEFGFSKVETRRKRSEVSVFQSGDVEDEQNIKSYISYI</sequence>
<keyword evidence="3" id="KW-1185">Reference proteome</keyword>
<dbReference type="EMBL" id="SRLO01000113">
    <property type="protein sequence ID" value="TNN74449.1"/>
    <property type="molecule type" value="Genomic_DNA"/>
</dbReference>
<dbReference type="AlphaFoldDB" id="A0A4Z2I8Q3"/>
<evidence type="ECO:0000313" key="3">
    <source>
        <dbReference type="Proteomes" id="UP000314294"/>
    </source>
</evidence>
<evidence type="ECO:0000256" key="1">
    <source>
        <dbReference type="SAM" id="MobiDB-lite"/>
    </source>
</evidence>
<accession>A0A4Z2I8Q3</accession>
<protein>
    <submittedName>
        <fullName evidence="2">Uncharacterized protein</fullName>
    </submittedName>
</protein>
<proteinExistence type="predicted"/>